<feature type="domain" description="Ig-like" evidence="3">
    <location>
        <begin position="125"/>
        <end position="240"/>
    </location>
</feature>
<dbReference type="Pfam" id="PF13927">
    <property type="entry name" value="Ig_3"/>
    <property type="match status" value="1"/>
</dbReference>
<evidence type="ECO:0000259" key="3">
    <source>
        <dbReference type="PROSITE" id="PS50835"/>
    </source>
</evidence>
<evidence type="ECO:0000313" key="5">
    <source>
        <dbReference type="Proteomes" id="UP001152622"/>
    </source>
</evidence>
<feature type="domain" description="Ig-like" evidence="3">
    <location>
        <begin position="247"/>
        <end position="333"/>
    </location>
</feature>
<dbReference type="SMART" id="SM00409">
    <property type="entry name" value="IG"/>
    <property type="match status" value="2"/>
</dbReference>
<dbReference type="InterPro" id="IPR052307">
    <property type="entry name" value="EJ_Adhesion_Regulator"/>
</dbReference>
<dbReference type="InterPro" id="IPR036179">
    <property type="entry name" value="Ig-like_dom_sf"/>
</dbReference>
<dbReference type="InterPro" id="IPR013106">
    <property type="entry name" value="Ig_V-set"/>
</dbReference>
<comment type="caution">
    <text evidence="4">The sequence shown here is derived from an EMBL/GenBank/DDBJ whole genome shotgun (WGS) entry which is preliminary data.</text>
</comment>
<dbReference type="InterPro" id="IPR007110">
    <property type="entry name" value="Ig-like_dom"/>
</dbReference>
<protein>
    <recommendedName>
        <fullName evidence="3">Ig-like domain-containing protein</fullName>
    </recommendedName>
</protein>
<dbReference type="PANTHER" id="PTHR44468:SF1">
    <property type="entry name" value="V-SET AND IMMUNOGLOBULIN DOMAIN CONTAINING 8A ISOFORM 1"/>
    <property type="match status" value="1"/>
</dbReference>
<dbReference type="EMBL" id="JAINUF010000011">
    <property type="protein sequence ID" value="KAJ8346969.1"/>
    <property type="molecule type" value="Genomic_DNA"/>
</dbReference>
<dbReference type="Pfam" id="PF07686">
    <property type="entry name" value="V-set"/>
    <property type="match status" value="1"/>
</dbReference>
<sequence length="453" mass="49492">MLANADARSCLTLNQPMAETPPPLEVLLLEEVPEVPLHAQRIGSLTQKDPVVSQVLHWLLHGWPSEARLRKGERGVVDCRLLPTIIDARMAKSKDVGRRTLDSRTLTAVFRAVAVYLNTGVAVAMQVTSTGPQTIQKAQGEKVTLECMYTSGSNDIGELDIEWSLISPDMTQKDTLILSFAEGRKWIHGDPTLTKGLDFRAGDPRRGDASIYISELEVFHTGTYQCKVKRVPGVDMRKVTLVVMVRPSVPKCWAEGSEFIGDALSLHCKSSQGSAPLRYLWVKQGAAAIHPSITQDSSTGELRISNHSQRLAGMYSCEASNAVGSEHCRHALRAEKPPSRAGVIAGTVFGVLLLSIILTMLICLLTFRYGKWCKDKEVANDIREDSPAPVSRAQSRISAFRSGVAYSSARSAQPWAESEFSDFTDASKPLKSPSSTSTELPGLTYDGRFGQPV</sequence>
<dbReference type="PROSITE" id="PS50835">
    <property type="entry name" value="IG_LIKE"/>
    <property type="match status" value="2"/>
</dbReference>
<dbReference type="AlphaFoldDB" id="A0A9Q1EXJ1"/>
<name>A0A9Q1EXJ1_SYNKA</name>
<organism evidence="4 5">
    <name type="scientific">Synaphobranchus kaupii</name>
    <name type="common">Kaup's arrowtooth eel</name>
    <dbReference type="NCBI Taxonomy" id="118154"/>
    <lineage>
        <taxon>Eukaryota</taxon>
        <taxon>Metazoa</taxon>
        <taxon>Chordata</taxon>
        <taxon>Craniata</taxon>
        <taxon>Vertebrata</taxon>
        <taxon>Euteleostomi</taxon>
        <taxon>Actinopterygii</taxon>
        <taxon>Neopterygii</taxon>
        <taxon>Teleostei</taxon>
        <taxon>Anguilliformes</taxon>
        <taxon>Synaphobranchidae</taxon>
        <taxon>Synaphobranchus</taxon>
    </lineage>
</organism>
<dbReference type="Gene3D" id="2.60.40.10">
    <property type="entry name" value="Immunoglobulins"/>
    <property type="match status" value="2"/>
</dbReference>
<feature type="region of interest" description="Disordered" evidence="1">
    <location>
        <begin position="421"/>
        <end position="453"/>
    </location>
</feature>
<keyword evidence="5" id="KW-1185">Reference proteome</keyword>
<dbReference type="OrthoDB" id="10045577at2759"/>
<keyword evidence="2" id="KW-0472">Membrane</keyword>
<keyword evidence="2" id="KW-1133">Transmembrane helix</keyword>
<evidence type="ECO:0000256" key="2">
    <source>
        <dbReference type="SAM" id="Phobius"/>
    </source>
</evidence>
<feature type="transmembrane region" description="Helical" evidence="2">
    <location>
        <begin position="343"/>
        <end position="367"/>
    </location>
</feature>
<keyword evidence="2" id="KW-0812">Transmembrane</keyword>
<accession>A0A9Q1EXJ1</accession>
<dbReference type="InterPro" id="IPR003599">
    <property type="entry name" value="Ig_sub"/>
</dbReference>
<evidence type="ECO:0000256" key="1">
    <source>
        <dbReference type="SAM" id="MobiDB-lite"/>
    </source>
</evidence>
<evidence type="ECO:0000313" key="4">
    <source>
        <dbReference type="EMBL" id="KAJ8346969.1"/>
    </source>
</evidence>
<gene>
    <name evidence="4" type="ORF">SKAU_G00283700</name>
</gene>
<dbReference type="PANTHER" id="PTHR44468">
    <property type="entry name" value="COXSACKIEVIRUS AND ADENOVIRUS RECEPTOR-RELATED"/>
    <property type="match status" value="1"/>
</dbReference>
<feature type="compositionally biased region" description="Low complexity" evidence="1">
    <location>
        <begin position="427"/>
        <end position="440"/>
    </location>
</feature>
<reference evidence="4" key="1">
    <citation type="journal article" date="2023" name="Science">
        <title>Genome structures resolve the early diversification of teleost fishes.</title>
        <authorList>
            <person name="Parey E."/>
            <person name="Louis A."/>
            <person name="Montfort J."/>
            <person name="Bouchez O."/>
            <person name="Roques C."/>
            <person name="Iampietro C."/>
            <person name="Lluch J."/>
            <person name="Castinel A."/>
            <person name="Donnadieu C."/>
            <person name="Desvignes T."/>
            <person name="Floi Bucao C."/>
            <person name="Jouanno E."/>
            <person name="Wen M."/>
            <person name="Mejri S."/>
            <person name="Dirks R."/>
            <person name="Jansen H."/>
            <person name="Henkel C."/>
            <person name="Chen W.J."/>
            <person name="Zahm M."/>
            <person name="Cabau C."/>
            <person name="Klopp C."/>
            <person name="Thompson A.W."/>
            <person name="Robinson-Rechavi M."/>
            <person name="Braasch I."/>
            <person name="Lecointre G."/>
            <person name="Bobe J."/>
            <person name="Postlethwait J.H."/>
            <person name="Berthelot C."/>
            <person name="Roest Crollius H."/>
            <person name="Guiguen Y."/>
        </authorList>
    </citation>
    <scope>NUCLEOTIDE SEQUENCE</scope>
    <source>
        <strain evidence="4">WJC10195</strain>
    </source>
</reference>
<dbReference type="SUPFAM" id="SSF48726">
    <property type="entry name" value="Immunoglobulin"/>
    <property type="match status" value="2"/>
</dbReference>
<dbReference type="Proteomes" id="UP001152622">
    <property type="component" value="Chromosome 11"/>
</dbReference>
<dbReference type="InterPro" id="IPR013783">
    <property type="entry name" value="Ig-like_fold"/>
</dbReference>
<proteinExistence type="predicted"/>